<protein>
    <submittedName>
        <fullName evidence="1">Uncharacterized protein</fullName>
    </submittedName>
</protein>
<proteinExistence type="predicted"/>
<dbReference type="EMBL" id="JARBJD010000281">
    <property type="protein sequence ID" value="KAK2944856.1"/>
    <property type="molecule type" value="Genomic_DNA"/>
</dbReference>
<name>A0ABQ9WQJ8_9EUKA</name>
<keyword evidence="3" id="KW-1185">Reference proteome</keyword>
<reference evidence="1 3" key="1">
    <citation type="journal article" date="2022" name="bioRxiv">
        <title>Genomics of Preaxostyla Flagellates Illuminates Evolutionary Transitions and the Path Towards Mitochondrial Loss.</title>
        <authorList>
            <person name="Novak L.V.F."/>
            <person name="Treitli S.C."/>
            <person name="Pyrih J."/>
            <person name="Halakuc P."/>
            <person name="Pipaliya S.V."/>
            <person name="Vacek V."/>
            <person name="Brzon O."/>
            <person name="Soukal P."/>
            <person name="Eme L."/>
            <person name="Dacks J.B."/>
            <person name="Karnkowska A."/>
            <person name="Elias M."/>
            <person name="Hampl V."/>
        </authorList>
    </citation>
    <scope>NUCLEOTIDE SEQUENCE [LARGE SCALE GENOMIC DNA]</scope>
    <source>
        <strain evidence="1">NAU3</strain>
        <tissue evidence="1">Gut</tissue>
    </source>
</reference>
<comment type="caution">
    <text evidence="1">The sequence shown here is derived from an EMBL/GenBank/DDBJ whole genome shotgun (WGS) entry which is preliminary data.</text>
</comment>
<gene>
    <name evidence="2" type="ORF">BLNAU_20199</name>
    <name evidence="1" type="ORF">BLNAU_24791</name>
</gene>
<sequence length="182" mass="19706">MSNRNVTQFFSTTRTPEVMNCSVESPVLLVRQLTLRGSLQKNSTMQSNSLFIPSNRFLVPSKYQLAGPTLRIPSVASMGERKGMIEVKEATLQISDILVLIESVSDSFVFVFGDSSSVHLSSCSIVGSAQTSNWQEGPEDMCSWASGSVRLVDCTTTIDTAKLTHLSQGAINMKGGHLSILA</sequence>
<dbReference type="EMBL" id="JARBJD010000697">
    <property type="protein sequence ID" value="KAK2940300.1"/>
    <property type="molecule type" value="Genomic_DNA"/>
</dbReference>
<evidence type="ECO:0000313" key="3">
    <source>
        <dbReference type="Proteomes" id="UP001281761"/>
    </source>
</evidence>
<dbReference type="Proteomes" id="UP001281761">
    <property type="component" value="Unassembled WGS sequence"/>
</dbReference>
<organism evidence="1 3">
    <name type="scientific">Blattamonas nauphoetae</name>
    <dbReference type="NCBI Taxonomy" id="2049346"/>
    <lineage>
        <taxon>Eukaryota</taxon>
        <taxon>Metamonada</taxon>
        <taxon>Preaxostyla</taxon>
        <taxon>Oxymonadida</taxon>
        <taxon>Blattamonas</taxon>
    </lineage>
</organism>
<evidence type="ECO:0000313" key="2">
    <source>
        <dbReference type="EMBL" id="KAK2944856.1"/>
    </source>
</evidence>
<evidence type="ECO:0000313" key="1">
    <source>
        <dbReference type="EMBL" id="KAK2940300.1"/>
    </source>
</evidence>
<accession>A0ABQ9WQJ8</accession>